<dbReference type="OrthoDB" id="2803586at2759"/>
<name>A0A1C7MSD0_GRIFR</name>
<dbReference type="EMBL" id="LUGG01000001">
    <property type="protein sequence ID" value="OBZ79617.1"/>
    <property type="molecule type" value="Genomic_DNA"/>
</dbReference>
<protein>
    <submittedName>
        <fullName evidence="2">Uncharacterized protein</fullName>
    </submittedName>
</protein>
<feature type="compositionally biased region" description="Basic and acidic residues" evidence="1">
    <location>
        <begin position="371"/>
        <end position="386"/>
    </location>
</feature>
<proteinExistence type="predicted"/>
<comment type="caution">
    <text evidence="2">The sequence shown here is derived from an EMBL/GenBank/DDBJ whole genome shotgun (WGS) entry which is preliminary data.</text>
</comment>
<feature type="region of interest" description="Disordered" evidence="1">
    <location>
        <begin position="404"/>
        <end position="424"/>
    </location>
</feature>
<organism evidence="2 3">
    <name type="scientific">Grifola frondosa</name>
    <name type="common">Maitake</name>
    <name type="synonym">Polyporus frondosus</name>
    <dbReference type="NCBI Taxonomy" id="5627"/>
    <lineage>
        <taxon>Eukaryota</taxon>
        <taxon>Fungi</taxon>
        <taxon>Dikarya</taxon>
        <taxon>Basidiomycota</taxon>
        <taxon>Agaricomycotina</taxon>
        <taxon>Agaricomycetes</taxon>
        <taxon>Polyporales</taxon>
        <taxon>Grifolaceae</taxon>
        <taxon>Grifola</taxon>
    </lineage>
</organism>
<evidence type="ECO:0000256" key="1">
    <source>
        <dbReference type="SAM" id="MobiDB-lite"/>
    </source>
</evidence>
<evidence type="ECO:0000313" key="2">
    <source>
        <dbReference type="EMBL" id="OBZ79617.1"/>
    </source>
</evidence>
<gene>
    <name evidence="2" type="ORF">A0H81_01158</name>
</gene>
<keyword evidence="3" id="KW-1185">Reference proteome</keyword>
<dbReference type="Proteomes" id="UP000092993">
    <property type="component" value="Unassembled WGS sequence"/>
</dbReference>
<dbReference type="AlphaFoldDB" id="A0A1C7MSD0"/>
<feature type="region of interest" description="Disordered" evidence="1">
    <location>
        <begin position="359"/>
        <end position="388"/>
    </location>
</feature>
<accession>A0A1C7MSD0</accession>
<feature type="compositionally biased region" description="Polar residues" evidence="1">
    <location>
        <begin position="359"/>
        <end position="368"/>
    </location>
</feature>
<feature type="region of interest" description="Disordered" evidence="1">
    <location>
        <begin position="620"/>
        <end position="646"/>
    </location>
</feature>
<feature type="compositionally biased region" description="Basic and acidic residues" evidence="1">
    <location>
        <begin position="628"/>
        <end position="639"/>
    </location>
</feature>
<reference evidence="2 3" key="1">
    <citation type="submission" date="2016-03" db="EMBL/GenBank/DDBJ databases">
        <title>Whole genome sequencing of Grifola frondosa 9006-11.</title>
        <authorList>
            <person name="Min B."/>
            <person name="Park H."/>
            <person name="Kim J.-G."/>
            <person name="Cho H."/>
            <person name="Oh Y.-L."/>
            <person name="Kong W.-S."/>
            <person name="Choi I.-G."/>
        </authorList>
    </citation>
    <scope>NUCLEOTIDE SEQUENCE [LARGE SCALE GENOMIC DNA]</scope>
    <source>
        <strain evidence="2 3">9006-11</strain>
    </source>
</reference>
<sequence>MLKTRAADGKCAEYWSQQEQEARLQAAFEKWASKENVWTAAASKVHVDQLNHVKKGCLARPREDIAADGSRIEGSHKGWNSLMRSFASGLEVFTALGHDFVLRRNIRIATSRAHSSGKAFINFTHGSHHVYLTNHINSKWNLLLVREKQASGLRPRPLLRSASSGETFGLVVSDHSSTFGGLLQIKNEPESDDLKYEAFSDSELDVEPEVVMAHLNIDPTLLLQPLSISSLRRPSASVQQSSIQPLSSPFSEPLPPQLLFSQFPFSDMIPDTQSSTTPLQSHFIPHSIPLNMPLDPADSSGGRDASMENLSQDHRNIKSSAESEESEIEIICDGLAMGVDCSDARSMDLTGTLDSSDTRLQADYSTGSSKRKSDMLRDGTEREQPVFKKVRSANEAPWIRFSLARDRQASAQPSGKDSAGMSHNTGDRGDITHLGTLTSLLPAPPPIEDLKELTRSQRLFLVYTGIDARALKIELDHEYYLFMDMRHDAKWTSFSMTSRKWAVVTAEYNERLKSIDEAKNRKTTLKNPRALVDKLGEIEAIIIGRISRGDYLSKSGTETFWRKHCSVVSLSKSDPSEPGTKSVSHFPGLSFKYTQLTSKQRKAQTCGRCRQIKYPGGIGSKDNHKKQHCSDGVKPKDTTDSLPDWPQPSGVFSNSTHFHPIAFLTILREMYEKTVLNGGRDLVIDLEYVAFAKLLQTRSAMAPDGSLLFRLFESLTLSPSLPELIVIHDSKRHLRMDCLANSSPAQSSIASSSSLVASSSSSSQES</sequence>
<evidence type="ECO:0000313" key="3">
    <source>
        <dbReference type="Proteomes" id="UP000092993"/>
    </source>
</evidence>
<feature type="region of interest" description="Disordered" evidence="1">
    <location>
        <begin position="744"/>
        <end position="766"/>
    </location>
</feature>